<feature type="domain" description="Thiolase C-terminal" evidence="7">
    <location>
        <begin position="236"/>
        <end position="352"/>
    </location>
</feature>
<dbReference type="GO" id="GO:0005737">
    <property type="term" value="C:cytoplasm"/>
    <property type="evidence" value="ECO:0007669"/>
    <property type="project" value="UniProtKB-ARBA"/>
</dbReference>
<dbReference type="CDD" id="cd00751">
    <property type="entry name" value="thiolase"/>
    <property type="match status" value="1"/>
</dbReference>
<evidence type="ECO:0000256" key="3">
    <source>
        <dbReference type="ARBA" id="ARBA00023315"/>
    </source>
</evidence>
<evidence type="ECO:0000313" key="8">
    <source>
        <dbReference type="EMBL" id="OLN22472.1"/>
    </source>
</evidence>
<dbReference type="Pfam" id="PF02803">
    <property type="entry name" value="Thiolase_C"/>
    <property type="match status" value="1"/>
</dbReference>
<dbReference type="STRING" id="1714264.BTO30_09175"/>
<evidence type="ECO:0000256" key="4">
    <source>
        <dbReference type="RuleBase" id="RU003557"/>
    </source>
</evidence>
<dbReference type="PANTHER" id="PTHR43853">
    <property type="entry name" value="3-KETOACYL-COA THIOLASE, PEROXISOMAL"/>
    <property type="match status" value="1"/>
</dbReference>
<dbReference type="InterPro" id="IPR020617">
    <property type="entry name" value="Thiolase_C"/>
</dbReference>
<sequence>MNVFITEAYRTPVGIKGGILKKAGAEQLAAPVIKKLSDRLQSPPNEVILGNVTGPGGNIARLSSLLAGLPDTVPGLTIDRQCSSGLEAIRLAASLIKSGEADCIIAGGCESSSTSPRPEKAVFSPPYIGDPEMGIAAEWLAEREQISRTDQDHYAILSYNRYYDSAARGLFQKEVVPVNGITKDEAAMKKRPIEKLAGRAKAAFQSGGTVTAINSSAFNDAACAVTLTSKASKGLKIVGSAAAGADPNFPAATPVPAIQKLLKHHHLTARDIGLWEINEAFAVKILYTARELNIPIQRINVYGGGLALGHPYGASGAMLVLRLFYGMPEKRVKYGIAAVGSAGGIGVAMLFEYIN</sequence>
<proteinExistence type="inferred from homology"/>
<comment type="similarity">
    <text evidence="1 4">Belongs to the thiolase-like superfamily. Thiolase family.</text>
</comment>
<protein>
    <submittedName>
        <fullName evidence="8">Acetyl-CoA acetyltransferase</fullName>
    </submittedName>
</protein>
<keyword evidence="5" id="KW-1133">Transmembrane helix</keyword>
<keyword evidence="2 4" id="KW-0808">Transferase</keyword>
<dbReference type="RefSeq" id="WP_075398429.1">
    <property type="nucleotide sequence ID" value="NZ_MSDU01000017.1"/>
</dbReference>
<dbReference type="Proteomes" id="UP000185568">
    <property type="component" value="Unassembled WGS sequence"/>
</dbReference>
<dbReference type="NCBIfam" id="TIGR01930">
    <property type="entry name" value="AcCoA-C-Actrans"/>
    <property type="match status" value="1"/>
</dbReference>
<organism evidence="8 9">
    <name type="scientific">Domibacillus antri</name>
    <dbReference type="NCBI Taxonomy" id="1714264"/>
    <lineage>
        <taxon>Bacteria</taxon>
        <taxon>Bacillati</taxon>
        <taxon>Bacillota</taxon>
        <taxon>Bacilli</taxon>
        <taxon>Bacillales</taxon>
        <taxon>Bacillaceae</taxon>
        <taxon>Domibacillus</taxon>
    </lineage>
</organism>
<dbReference type="InterPro" id="IPR020613">
    <property type="entry name" value="Thiolase_CS"/>
</dbReference>
<dbReference type="Gene3D" id="3.40.47.10">
    <property type="match status" value="2"/>
</dbReference>
<dbReference type="Pfam" id="PF00108">
    <property type="entry name" value="Thiolase_N"/>
    <property type="match status" value="1"/>
</dbReference>
<dbReference type="OrthoDB" id="9764892at2"/>
<reference evidence="8 9" key="1">
    <citation type="submission" date="2016-12" db="EMBL/GenBank/DDBJ databases">
        <title>Domibacillus antri genome sequencing.</title>
        <authorList>
            <person name="Verma A."/>
            <person name="Krishnamurthi S."/>
        </authorList>
    </citation>
    <scope>NUCLEOTIDE SEQUENCE [LARGE SCALE GENOMIC DNA]</scope>
    <source>
        <strain evidence="8 9">XD80</strain>
    </source>
</reference>
<comment type="caution">
    <text evidence="8">The sequence shown here is derived from an EMBL/GenBank/DDBJ whole genome shotgun (WGS) entry which is preliminary data.</text>
</comment>
<name>A0A1Q8Q5A3_9BACI</name>
<keyword evidence="5" id="KW-0472">Membrane</keyword>
<feature type="transmembrane region" description="Helical" evidence="5">
    <location>
        <begin position="332"/>
        <end position="354"/>
    </location>
</feature>
<feature type="transmembrane region" description="Helical" evidence="5">
    <location>
        <begin position="301"/>
        <end position="325"/>
    </location>
</feature>
<evidence type="ECO:0000256" key="1">
    <source>
        <dbReference type="ARBA" id="ARBA00010982"/>
    </source>
</evidence>
<dbReference type="EMBL" id="MSDU01000017">
    <property type="protein sequence ID" value="OLN22472.1"/>
    <property type="molecule type" value="Genomic_DNA"/>
</dbReference>
<dbReference type="SUPFAM" id="SSF53901">
    <property type="entry name" value="Thiolase-like"/>
    <property type="match status" value="2"/>
</dbReference>
<evidence type="ECO:0000259" key="6">
    <source>
        <dbReference type="Pfam" id="PF00108"/>
    </source>
</evidence>
<evidence type="ECO:0000313" key="9">
    <source>
        <dbReference type="Proteomes" id="UP000185568"/>
    </source>
</evidence>
<dbReference type="GO" id="GO:0010124">
    <property type="term" value="P:phenylacetate catabolic process"/>
    <property type="evidence" value="ECO:0007669"/>
    <property type="project" value="TreeGrafter"/>
</dbReference>
<dbReference type="GO" id="GO:0006635">
    <property type="term" value="P:fatty acid beta-oxidation"/>
    <property type="evidence" value="ECO:0007669"/>
    <property type="project" value="TreeGrafter"/>
</dbReference>
<dbReference type="PANTHER" id="PTHR43853:SF3">
    <property type="entry name" value="ACETYL-COA C-ACETYLTRANSFERASE YHFS-RELATED"/>
    <property type="match status" value="1"/>
</dbReference>
<feature type="domain" description="Thiolase N-terminal" evidence="6">
    <location>
        <begin position="3"/>
        <end position="230"/>
    </location>
</feature>
<dbReference type="InterPro" id="IPR050215">
    <property type="entry name" value="Thiolase-like_sf_Thiolase"/>
</dbReference>
<keyword evidence="9" id="KW-1185">Reference proteome</keyword>
<dbReference type="AlphaFoldDB" id="A0A1Q8Q5A3"/>
<dbReference type="InterPro" id="IPR020616">
    <property type="entry name" value="Thiolase_N"/>
</dbReference>
<dbReference type="InterPro" id="IPR016039">
    <property type="entry name" value="Thiolase-like"/>
</dbReference>
<gene>
    <name evidence="8" type="ORF">BTO30_09175</name>
</gene>
<keyword evidence="5" id="KW-0812">Transmembrane</keyword>
<dbReference type="InterPro" id="IPR002155">
    <property type="entry name" value="Thiolase"/>
</dbReference>
<keyword evidence="3 4" id="KW-0012">Acyltransferase</keyword>
<dbReference type="PIRSF" id="PIRSF000429">
    <property type="entry name" value="Ac-CoA_Ac_transf"/>
    <property type="match status" value="1"/>
</dbReference>
<evidence type="ECO:0000256" key="2">
    <source>
        <dbReference type="ARBA" id="ARBA00022679"/>
    </source>
</evidence>
<dbReference type="PROSITE" id="PS00737">
    <property type="entry name" value="THIOLASE_2"/>
    <property type="match status" value="1"/>
</dbReference>
<evidence type="ECO:0000259" key="7">
    <source>
        <dbReference type="Pfam" id="PF02803"/>
    </source>
</evidence>
<dbReference type="GO" id="GO:0003988">
    <property type="term" value="F:acetyl-CoA C-acyltransferase activity"/>
    <property type="evidence" value="ECO:0007669"/>
    <property type="project" value="TreeGrafter"/>
</dbReference>
<evidence type="ECO:0000256" key="5">
    <source>
        <dbReference type="SAM" id="Phobius"/>
    </source>
</evidence>
<accession>A0A1Q8Q5A3</accession>